<dbReference type="GeneID" id="100904557"/>
<feature type="region of interest" description="Disordered" evidence="1">
    <location>
        <begin position="148"/>
        <end position="176"/>
    </location>
</feature>
<dbReference type="AlphaFoldDB" id="A0AAJ7WHD5"/>
<dbReference type="RefSeq" id="XP_028967035.1">
    <property type="nucleotide sequence ID" value="XM_029111202.1"/>
</dbReference>
<feature type="domain" description="Headcase N-terminal" evidence="2">
    <location>
        <begin position="48"/>
        <end position="144"/>
    </location>
</feature>
<dbReference type="Pfam" id="PF16002">
    <property type="entry name" value="Headcase"/>
    <property type="match status" value="1"/>
</dbReference>
<gene>
    <name evidence="5" type="primary">LOC100904557</name>
</gene>
<evidence type="ECO:0000313" key="5">
    <source>
        <dbReference type="RefSeq" id="XP_028967035.1"/>
    </source>
</evidence>
<name>A0AAJ7WHD5_9ACAR</name>
<organism evidence="4 5">
    <name type="scientific">Galendromus occidentalis</name>
    <name type="common">western predatory mite</name>
    <dbReference type="NCBI Taxonomy" id="34638"/>
    <lineage>
        <taxon>Eukaryota</taxon>
        <taxon>Metazoa</taxon>
        <taxon>Ecdysozoa</taxon>
        <taxon>Arthropoda</taxon>
        <taxon>Chelicerata</taxon>
        <taxon>Arachnida</taxon>
        <taxon>Acari</taxon>
        <taxon>Parasitiformes</taxon>
        <taxon>Mesostigmata</taxon>
        <taxon>Gamasina</taxon>
        <taxon>Phytoseioidea</taxon>
        <taxon>Phytoseiidae</taxon>
        <taxon>Typhlodrominae</taxon>
        <taxon>Galendromus</taxon>
    </lineage>
</organism>
<dbReference type="PANTHER" id="PTHR13425:SF3">
    <property type="entry name" value="HEADCASE PROTEIN HOMOLOG"/>
    <property type="match status" value="1"/>
</dbReference>
<dbReference type="KEGG" id="goe:100904557"/>
<feature type="region of interest" description="Disordered" evidence="1">
    <location>
        <begin position="189"/>
        <end position="214"/>
    </location>
</feature>
<dbReference type="PANTHER" id="PTHR13425">
    <property type="entry name" value="HEADCASE PROTEIN"/>
    <property type="match status" value="1"/>
</dbReference>
<dbReference type="Proteomes" id="UP000694867">
    <property type="component" value="Unplaced"/>
</dbReference>
<accession>A0AAJ7WHD5</accession>
<dbReference type="InterPro" id="IPR026066">
    <property type="entry name" value="Headcase"/>
</dbReference>
<keyword evidence="4" id="KW-1185">Reference proteome</keyword>
<dbReference type="Pfam" id="PF15353">
    <property type="entry name" value="HECA_N"/>
    <property type="match status" value="1"/>
</dbReference>
<dbReference type="InterPro" id="IPR054537">
    <property type="entry name" value="HECA_N"/>
</dbReference>
<dbReference type="InterPro" id="IPR031947">
    <property type="entry name" value="Headcase_mid"/>
</dbReference>
<evidence type="ECO:0000259" key="3">
    <source>
        <dbReference type="Pfam" id="PF16002"/>
    </source>
</evidence>
<reference evidence="5" key="1">
    <citation type="submission" date="2025-08" db="UniProtKB">
        <authorList>
            <consortium name="RefSeq"/>
        </authorList>
    </citation>
    <scope>IDENTIFICATION</scope>
</reference>
<evidence type="ECO:0000313" key="4">
    <source>
        <dbReference type="Proteomes" id="UP000694867"/>
    </source>
</evidence>
<proteinExistence type="predicted"/>
<feature type="domain" description="Headcase middle" evidence="3">
    <location>
        <begin position="236"/>
        <end position="426"/>
    </location>
</feature>
<protein>
    <submittedName>
        <fullName evidence="5">Headcase protein</fullName>
    </submittedName>
</protein>
<evidence type="ECO:0000259" key="2">
    <source>
        <dbReference type="Pfam" id="PF15353"/>
    </source>
</evidence>
<sequence>MSTFVEQRLAFTGGEEMPPVGLVAIMAPQAMTTAAAVTSGGATGLLSCCVPTECKIPLTGQDLTNAVRVICNNQDCRAGEYMHRECFEEWQEGVLSYLRSCGRARSWSEKQRMQNLWTRRGYDLAFKACGCKCGKGHLRKDTDWCPPTNSIATHDEKKKRGRKKRQNETATATGSVKPSVLTTNRIRSSSISSTGSGVCTPPTTPDQFASPIPRSSVNPFFNGDRSGNYEKPQQEVRLFSRRSDYSVFNCLPRHKINSYNIKMEDDDRSDDIRTFILTTLAQHRTTRIPCCVCHNSMNIFDRYPLLDGTLFLSPRQHSPGSVTIPSSNRTQYLNAVCMRCLEDDWQNLRCVACRTKWTGGHLIIGTLYSYDIFAAQPCCEERLRCNRCRKLVIQPNQRERYFFSDYSHSIACPSCKSIDYHFVKPLNVYACD</sequence>
<evidence type="ECO:0000256" key="1">
    <source>
        <dbReference type="SAM" id="MobiDB-lite"/>
    </source>
</evidence>
<dbReference type="CTD" id="51696"/>